<dbReference type="GO" id="GO:0006396">
    <property type="term" value="P:RNA processing"/>
    <property type="evidence" value="ECO:0007669"/>
    <property type="project" value="InterPro"/>
</dbReference>
<dbReference type="WBParaSite" id="PSAMB.scaffold508size48791.g6636.t1">
    <property type="protein sequence ID" value="PSAMB.scaffold508size48791.g6636.t1"/>
    <property type="gene ID" value="PSAMB.scaffold508size48791.g6636"/>
</dbReference>
<organism evidence="4 5">
    <name type="scientific">Plectus sambesii</name>
    <dbReference type="NCBI Taxonomy" id="2011161"/>
    <lineage>
        <taxon>Eukaryota</taxon>
        <taxon>Metazoa</taxon>
        <taxon>Ecdysozoa</taxon>
        <taxon>Nematoda</taxon>
        <taxon>Chromadorea</taxon>
        <taxon>Plectida</taxon>
        <taxon>Plectina</taxon>
        <taxon>Plectoidea</taxon>
        <taxon>Plectidae</taxon>
        <taxon>Plectus</taxon>
    </lineage>
</organism>
<feature type="domain" description="tRNA/rRNA methyltransferase SpoU type" evidence="3">
    <location>
        <begin position="8"/>
        <end position="179"/>
    </location>
</feature>
<keyword evidence="1" id="KW-0489">Methyltransferase</keyword>
<dbReference type="InterPro" id="IPR029028">
    <property type="entry name" value="Alpha/beta_knot_MTases"/>
</dbReference>
<dbReference type="InterPro" id="IPR001537">
    <property type="entry name" value="SpoU_MeTrfase"/>
</dbReference>
<dbReference type="InterPro" id="IPR051259">
    <property type="entry name" value="rRNA_Methyltransferase"/>
</dbReference>
<dbReference type="GO" id="GO:0008173">
    <property type="term" value="F:RNA methyltransferase activity"/>
    <property type="evidence" value="ECO:0007669"/>
    <property type="project" value="InterPro"/>
</dbReference>
<accession>A0A914WSI1</accession>
<evidence type="ECO:0000256" key="2">
    <source>
        <dbReference type="ARBA" id="ARBA00022679"/>
    </source>
</evidence>
<protein>
    <submittedName>
        <fullName evidence="5">tRNA/rRNA methyltransferase SpoU type domain-containing protein</fullName>
    </submittedName>
</protein>
<name>A0A914WSI1_9BILA</name>
<keyword evidence="2" id="KW-0808">Transferase</keyword>
<dbReference type="PANTHER" id="PTHR43191">
    <property type="entry name" value="RRNA METHYLTRANSFERASE 3"/>
    <property type="match status" value="1"/>
</dbReference>
<evidence type="ECO:0000256" key="1">
    <source>
        <dbReference type="ARBA" id="ARBA00022603"/>
    </source>
</evidence>
<dbReference type="Proteomes" id="UP000887566">
    <property type="component" value="Unplaced"/>
</dbReference>
<proteinExistence type="predicted"/>
<dbReference type="PANTHER" id="PTHR43191:SF2">
    <property type="entry name" value="RRNA METHYLTRANSFERASE 3, MITOCHONDRIAL"/>
    <property type="match status" value="1"/>
</dbReference>
<evidence type="ECO:0000313" key="4">
    <source>
        <dbReference type="Proteomes" id="UP000887566"/>
    </source>
</evidence>
<keyword evidence="4" id="KW-1185">Reference proteome</keyword>
<evidence type="ECO:0000259" key="3">
    <source>
        <dbReference type="Pfam" id="PF00588"/>
    </source>
</evidence>
<dbReference type="AlphaFoldDB" id="A0A914WSI1"/>
<dbReference type="SUPFAM" id="SSF75217">
    <property type="entry name" value="alpha/beta knot"/>
    <property type="match status" value="1"/>
</dbReference>
<dbReference type="Gene3D" id="3.40.1280.10">
    <property type="match status" value="1"/>
</dbReference>
<dbReference type="GO" id="GO:0032259">
    <property type="term" value="P:methylation"/>
    <property type="evidence" value="ECO:0007669"/>
    <property type="project" value="UniProtKB-KW"/>
</dbReference>
<reference evidence="5" key="1">
    <citation type="submission" date="2022-11" db="UniProtKB">
        <authorList>
            <consortium name="WormBaseParasite"/>
        </authorList>
    </citation>
    <scope>IDENTIFICATION</scope>
</reference>
<dbReference type="GO" id="GO:0003723">
    <property type="term" value="F:RNA binding"/>
    <property type="evidence" value="ECO:0007669"/>
    <property type="project" value="InterPro"/>
</dbReference>
<sequence>MSGGRLPLIAILDGIRGAANVSSVLRTLVAVGCSKVLTTAGTVDTTSERVVRESLNAASKLPLLGRLSWDAVSQHVPQGSKKFKSFSVYLCDSAMDTEWTSRGSAENERRSKKALPLADYASVDYTDGLPAVLVLGSEAAGLSDAAYDLARRHNGIRVHIPLSAGVESLNLAAAAAVIAFEIRQQLLTSTAAVHN</sequence>
<dbReference type="InterPro" id="IPR029026">
    <property type="entry name" value="tRNA_m1G_MTases_N"/>
</dbReference>
<evidence type="ECO:0000313" key="5">
    <source>
        <dbReference type="WBParaSite" id="PSAMB.scaffold508size48791.g6636.t1"/>
    </source>
</evidence>
<dbReference type="Pfam" id="PF00588">
    <property type="entry name" value="SpoU_methylase"/>
    <property type="match status" value="1"/>
</dbReference>